<protein>
    <submittedName>
        <fullName evidence="1">Uncharacterized protein</fullName>
    </submittedName>
</protein>
<evidence type="ECO:0000313" key="2">
    <source>
        <dbReference type="Proteomes" id="UP001165082"/>
    </source>
</evidence>
<proteinExistence type="predicted"/>
<reference evidence="1" key="1">
    <citation type="submission" date="2022-07" db="EMBL/GenBank/DDBJ databases">
        <title>Genome analysis of Parmales, a sister group of diatoms, reveals the evolutionary specialization of diatoms from phago-mixotrophs to photoautotrophs.</title>
        <authorList>
            <person name="Ban H."/>
            <person name="Sato S."/>
            <person name="Yoshikawa S."/>
            <person name="Kazumasa Y."/>
            <person name="Nakamura Y."/>
            <person name="Ichinomiya M."/>
            <person name="Saitoh K."/>
            <person name="Sato N."/>
            <person name="Blanc-Mathieu R."/>
            <person name="Endo H."/>
            <person name="Kuwata A."/>
            <person name="Ogata H."/>
        </authorList>
    </citation>
    <scope>NUCLEOTIDE SEQUENCE</scope>
</reference>
<name>A0A9W7G7R4_9STRA</name>
<keyword evidence="2" id="KW-1185">Reference proteome</keyword>
<gene>
    <name evidence="1" type="ORF">TrRE_jg6610</name>
</gene>
<evidence type="ECO:0000313" key="1">
    <source>
        <dbReference type="EMBL" id="GMI35747.1"/>
    </source>
</evidence>
<dbReference type="AlphaFoldDB" id="A0A9W7G7R4"/>
<dbReference type="EMBL" id="BRXZ01007907">
    <property type="protein sequence ID" value="GMI35747.1"/>
    <property type="molecule type" value="Genomic_DNA"/>
</dbReference>
<sequence>MMDAWVGRVPGGDVLVGRRVSVVGVRGNVVGVVEGRFRVAVEAGGGGGEGGSGADCEAGIVIVTREDLCLEILERGNADAEGGEGFGVGREELARDFVSDFNELRRQVPYHNAYHPRFASSNKTFTLTTLYAHLLTRHSFIHQTNNLSSIRFLPPAGWPLFKKKYDKERGAMICSLADAYAYSSHIASLLQASIAPNPWPQIAPKPPPFPRVIEGVRPPAPLLSASFGSQADAESARSFLKAYDALVLSSRPNPSSKGKTLVGVYGGEGCNLSTAMRRICERHGWEMKMMGQAEGGDVNKNLSFRGRPGEGWPQFGGRTRSEKMGRLSGKCLQSLTSLKSYVEGIRKLLYGGGEEGERIDGGGNELNGA</sequence>
<comment type="caution">
    <text evidence="1">The sequence shown here is derived from an EMBL/GenBank/DDBJ whole genome shotgun (WGS) entry which is preliminary data.</text>
</comment>
<organism evidence="1 2">
    <name type="scientific">Triparma retinervis</name>
    <dbReference type="NCBI Taxonomy" id="2557542"/>
    <lineage>
        <taxon>Eukaryota</taxon>
        <taxon>Sar</taxon>
        <taxon>Stramenopiles</taxon>
        <taxon>Ochrophyta</taxon>
        <taxon>Bolidophyceae</taxon>
        <taxon>Parmales</taxon>
        <taxon>Triparmaceae</taxon>
        <taxon>Triparma</taxon>
    </lineage>
</organism>
<dbReference type="Proteomes" id="UP001165082">
    <property type="component" value="Unassembled WGS sequence"/>
</dbReference>
<accession>A0A9W7G7R4</accession>